<proteinExistence type="predicted"/>
<dbReference type="Gene3D" id="3.40.630.30">
    <property type="match status" value="1"/>
</dbReference>
<evidence type="ECO:0000313" key="2">
    <source>
        <dbReference type="Proteomes" id="UP000060513"/>
    </source>
</evidence>
<organism evidence="1">
    <name type="scientific">Streptomyces pristinaespiralis</name>
    <dbReference type="NCBI Taxonomy" id="38300"/>
    <lineage>
        <taxon>Bacteria</taxon>
        <taxon>Bacillati</taxon>
        <taxon>Actinomycetota</taxon>
        <taxon>Actinomycetes</taxon>
        <taxon>Kitasatosporales</taxon>
        <taxon>Streptomycetaceae</taxon>
        <taxon>Streptomyces</taxon>
    </lineage>
</organism>
<keyword evidence="1" id="KW-0808">Transferase</keyword>
<dbReference type="InterPro" id="IPR016181">
    <property type="entry name" value="Acyl_CoA_acyltransferase"/>
</dbReference>
<dbReference type="PROSITE" id="PS51186">
    <property type="entry name" value="GNAT"/>
    <property type="match status" value="1"/>
</dbReference>
<sequence length="316" mass="34955">MLVRSITAAESERVATFLAEPPLDWIGADRFREDWETRQYRPEWTWTAEGPSGELLGRALWWGRTDGELPVALDCLHVHEDVPDRTAVAVALLEAGHRAFRERGAERDPIYNLALPRGWRADAGTVSAVEWRRRAAGRAGLTDEVERLRYEWTSKAGLPPAGTRLTFAPGDDAAFLDAFRRLAQGSLDVRTGRELAAKDADVQAREDMQFYLDAPGERDWWRLAYTADGALAGLAVPSSTGGDNRNVGYLGVVPEFRGRGLIDEVLAHITRFQAAAGAERITATTDTVNLPMAAAFDRAGYEVTEIRLVMEQPPKP</sequence>
<gene>
    <name evidence="1" type="ORF">SPRI_6540</name>
</gene>
<dbReference type="GeneID" id="97232415"/>
<dbReference type="PATRIC" id="fig|38300.4.peg.6839"/>
<protein>
    <submittedName>
        <fullName evidence="1">N-acetyltransferase GCN5</fullName>
    </submittedName>
</protein>
<dbReference type="SUPFAM" id="SSF55729">
    <property type="entry name" value="Acyl-CoA N-acyltransferases (Nat)"/>
    <property type="match status" value="1"/>
</dbReference>
<dbReference type="OMA" id="RPERTWI"/>
<dbReference type="EMBL" id="CP011340">
    <property type="protein sequence ID" value="ALC24846.1"/>
    <property type="molecule type" value="Genomic_DNA"/>
</dbReference>
<dbReference type="STRING" id="38300.SPRI_6540"/>
<dbReference type="KEGG" id="spri:SPRI_6540"/>
<dbReference type="Proteomes" id="UP000060513">
    <property type="component" value="Chromosome"/>
</dbReference>
<dbReference type="OrthoDB" id="7942268at2"/>
<reference evidence="1 2" key="1">
    <citation type="submission" date="2015-08" db="EMBL/GenBank/DDBJ databases">
        <title>Genome sequence of the pristinamycin over-producing bacterium Streptomyces pristinaespiralis HCCB10218.</title>
        <authorList>
            <person name="Tian J."/>
            <person name="Yang J."/>
            <person name="Li L."/>
            <person name="Ruan L."/>
            <person name="Wei W."/>
            <person name="Zheng G."/>
            <person name="Wei Z."/>
            <person name="Yang S."/>
            <person name="Ge M."/>
            <person name="Jiang W."/>
            <person name="Lu Y."/>
        </authorList>
    </citation>
    <scope>NUCLEOTIDE SEQUENCE [LARGE SCALE GENOMIC DNA]</scope>
    <source>
        <strain evidence="1 2">HCCB 10218</strain>
    </source>
</reference>
<evidence type="ECO:0000313" key="1">
    <source>
        <dbReference type="EMBL" id="ALC24846.1"/>
    </source>
</evidence>
<dbReference type="Pfam" id="PF00583">
    <property type="entry name" value="Acetyltransf_1"/>
    <property type="match status" value="1"/>
</dbReference>
<dbReference type="AlphaFoldDB" id="A0A0M4DFY1"/>
<dbReference type="RefSeq" id="WP_005320746.1">
    <property type="nucleotide sequence ID" value="NZ_CP011340.1"/>
</dbReference>
<accession>A0A0M4DFY1</accession>
<dbReference type="InterPro" id="IPR000182">
    <property type="entry name" value="GNAT_dom"/>
</dbReference>
<name>A0A0M4DFY1_STRPR</name>
<dbReference type="GO" id="GO:0016747">
    <property type="term" value="F:acyltransferase activity, transferring groups other than amino-acyl groups"/>
    <property type="evidence" value="ECO:0007669"/>
    <property type="project" value="InterPro"/>
</dbReference>